<dbReference type="EMBL" id="PXYX01000044">
    <property type="protein sequence ID" value="PSR24741.1"/>
    <property type="molecule type" value="Genomic_DNA"/>
</dbReference>
<comment type="caution">
    <text evidence="3">The sequence shown here is derived from an EMBL/GenBank/DDBJ whole genome shotgun (WGS) entry which is preliminary data.</text>
</comment>
<organism evidence="3 4">
    <name type="scientific">Sulfobacillus thermosulfidooxidans</name>
    <dbReference type="NCBI Taxonomy" id="28034"/>
    <lineage>
        <taxon>Bacteria</taxon>
        <taxon>Bacillati</taxon>
        <taxon>Bacillota</taxon>
        <taxon>Clostridia</taxon>
        <taxon>Eubacteriales</taxon>
        <taxon>Clostridiales Family XVII. Incertae Sedis</taxon>
        <taxon>Sulfobacillus</taxon>
    </lineage>
</organism>
<sequence>MRTLGCAKFMRSLTVRSKKPQTVCLIYLTRYTQASWVYPRRPLMPDLQKFKKIALLLEGHDHDDHWKTAIGLLRYGPYKVVAGIDSDHAGRTLDDLIGFGGCIPIFATIQDALNRVGRFDALFVAVSHPGGQLVPEMRPPIREALMAHVSVVSGLHTILSQDPELIALATKWKTPIVDVRTLGEYGNPPRHVEHRIGTRTIAVVGSDCAVGKMTTTFALHIEATRRGIRSGVAATGQTGIMIAGHGVPVDHTVADFTIGLVAEYVASLTQAHDLVVVEGQGGITHGNIALGIIQGANPDAFILCHDVSRTYIKGYPMWNVPSLKRLRQIYEEIGTWVRETNPAHVIGVSLNTSSLTEKEATKLIKKTEDDLGLPVTDPTRMGVSALVDKIAFVRPYVGGDTDRDSERLTNC</sequence>
<dbReference type="SUPFAM" id="SSF52540">
    <property type="entry name" value="P-loop containing nucleoside triphosphate hydrolases"/>
    <property type="match status" value="1"/>
</dbReference>
<dbReference type="Gene3D" id="3.40.50.300">
    <property type="entry name" value="P-loop containing nucleotide triphosphate hydrolases"/>
    <property type="match status" value="1"/>
</dbReference>
<dbReference type="Pfam" id="PF17396">
    <property type="entry name" value="DUF1611_N"/>
    <property type="match status" value="1"/>
</dbReference>
<dbReference type="InterPro" id="IPR011669">
    <property type="entry name" value="DgcN-like"/>
</dbReference>
<dbReference type="Proteomes" id="UP000242705">
    <property type="component" value="Unassembled WGS sequence"/>
</dbReference>
<evidence type="ECO:0000259" key="2">
    <source>
        <dbReference type="Pfam" id="PF17396"/>
    </source>
</evidence>
<dbReference type="InterPro" id="IPR027417">
    <property type="entry name" value="P-loop_NTPase"/>
</dbReference>
<accession>A0A2T2WR67</accession>
<dbReference type="PANTHER" id="PTHR40690:SF1">
    <property type="entry name" value="DUF1611 DOMAIN-CONTAINING PROTEIN"/>
    <property type="match status" value="1"/>
</dbReference>
<dbReference type="PANTHER" id="PTHR40690">
    <property type="entry name" value="GLL3100 PROTEIN"/>
    <property type="match status" value="1"/>
</dbReference>
<protein>
    <recommendedName>
        <fullName evidence="5">DUF1611 domain-containing protein</fullName>
    </recommendedName>
</protein>
<dbReference type="InterPro" id="IPR035086">
    <property type="entry name" value="DgcN-like_C"/>
</dbReference>
<feature type="domain" description="D-glutamate N-acetyltransferase-like N-terminal" evidence="2">
    <location>
        <begin position="87"/>
        <end position="181"/>
    </location>
</feature>
<dbReference type="Pfam" id="PF07755">
    <property type="entry name" value="DUF1611"/>
    <property type="match status" value="1"/>
</dbReference>
<gene>
    <name evidence="3" type="ORF">C7B47_14110</name>
</gene>
<dbReference type="InterPro" id="IPR035402">
    <property type="entry name" value="DgcN-like_N"/>
</dbReference>
<name>A0A2T2WR67_SULTH</name>
<evidence type="ECO:0000313" key="3">
    <source>
        <dbReference type="EMBL" id="PSR24741.1"/>
    </source>
</evidence>
<reference evidence="3 4" key="1">
    <citation type="journal article" date="2014" name="BMC Genomics">
        <title>Comparison of environmental and isolate Sulfobacillus genomes reveals diverse carbon, sulfur, nitrogen, and hydrogen metabolisms.</title>
        <authorList>
            <person name="Justice N.B."/>
            <person name="Norman A."/>
            <person name="Brown C.T."/>
            <person name="Singh A."/>
            <person name="Thomas B.C."/>
            <person name="Banfield J.F."/>
        </authorList>
    </citation>
    <scope>NUCLEOTIDE SEQUENCE [LARGE SCALE GENOMIC DNA]</scope>
    <source>
        <strain evidence="3">AMDSBA5</strain>
    </source>
</reference>
<feature type="domain" description="D-glutamate N-acetyltransferase-like C-terminal" evidence="1">
    <location>
        <begin position="197"/>
        <end position="387"/>
    </location>
</feature>
<proteinExistence type="predicted"/>
<evidence type="ECO:0008006" key="5">
    <source>
        <dbReference type="Google" id="ProtNLM"/>
    </source>
</evidence>
<dbReference type="Gene3D" id="3.40.50.720">
    <property type="entry name" value="NAD(P)-binding Rossmann-like Domain"/>
    <property type="match status" value="1"/>
</dbReference>
<dbReference type="AlphaFoldDB" id="A0A2T2WR67"/>
<evidence type="ECO:0000259" key="1">
    <source>
        <dbReference type="Pfam" id="PF07755"/>
    </source>
</evidence>
<evidence type="ECO:0000313" key="4">
    <source>
        <dbReference type="Proteomes" id="UP000242705"/>
    </source>
</evidence>